<evidence type="ECO:0000313" key="1">
    <source>
        <dbReference type="EMBL" id="RKD85231.1"/>
    </source>
</evidence>
<protein>
    <recommendedName>
        <fullName evidence="3">Small CPxCG-related zinc finger protein</fullName>
    </recommendedName>
</protein>
<sequence>MPKCQNCGAHVTARYRRVFGDNNGEVHGCRECMSTTDIINGKATQDS</sequence>
<proteinExistence type="predicted"/>
<gene>
    <name evidence="1" type="ORF">ATJ93_4734</name>
</gene>
<dbReference type="EMBL" id="RAPO01000012">
    <property type="protein sequence ID" value="RKD85231.1"/>
    <property type="molecule type" value="Genomic_DNA"/>
</dbReference>
<reference evidence="1 2" key="1">
    <citation type="submission" date="2018-09" db="EMBL/GenBank/DDBJ databases">
        <title>Genomic Encyclopedia of Archaeal and Bacterial Type Strains, Phase II (KMG-II): from individual species to whole genera.</title>
        <authorList>
            <person name="Goeker M."/>
        </authorList>
    </citation>
    <scope>NUCLEOTIDE SEQUENCE [LARGE SCALE GENOMIC DNA]</scope>
    <source>
        <strain evidence="1 2">DSM 13151</strain>
    </source>
</reference>
<dbReference type="Proteomes" id="UP000283805">
    <property type="component" value="Unassembled WGS sequence"/>
</dbReference>
<dbReference type="AlphaFoldDB" id="A0A3R7GSK6"/>
<name>A0A3R7GSK6_9EURY</name>
<accession>A0A3R7GSK6</accession>
<evidence type="ECO:0008006" key="3">
    <source>
        <dbReference type="Google" id="ProtNLM"/>
    </source>
</evidence>
<comment type="caution">
    <text evidence="1">The sequence shown here is derived from an EMBL/GenBank/DDBJ whole genome shotgun (WGS) entry which is preliminary data.</text>
</comment>
<dbReference type="InterPro" id="IPR055985">
    <property type="entry name" value="DUF7563"/>
</dbReference>
<evidence type="ECO:0000313" key="2">
    <source>
        <dbReference type="Proteomes" id="UP000283805"/>
    </source>
</evidence>
<dbReference type="Pfam" id="PF24444">
    <property type="entry name" value="DUF7563"/>
    <property type="match status" value="1"/>
</dbReference>
<organism evidence="1 2">
    <name type="scientific">Halopiger aswanensis</name>
    <dbReference type="NCBI Taxonomy" id="148449"/>
    <lineage>
        <taxon>Archaea</taxon>
        <taxon>Methanobacteriati</taxon>
        <taxon>Methanobacteriota</taxon>
        <taxon>Stenosarchaea group</taxon>
        <taxon>Halobacteria</taxon>
        <taxon>Halobacteriales</taxon>
        <taxon>Natrialbaceae</taxon>
        <taxon>Halopiger</taxon>
    </lineage>
</organism>
<keyword evidence="2" id="KW-1185">Reference proteome</keyword>